<proteinExistence type="predicted"/>
<gene>
    <name evidence="2" type="ORF">E4S40_00720</name>
</gene>
<reference evidence="2 3" key="1">
    <citation type="submission" date="2019-03" db="EMBL/GenBank/DDBJ databases">
        <title>Algoriphagus sp. nov, a new strain isolated from root system soil of mangrove plant Kandelia.</title>
        <authorList>
            <person name="Yin Q."/>
            <person name="Wang K."/>
            <person name="Song Z."/>
        </authorList>
    </citation>
    <scope>NUCLEOTIDE SEQUENCE [LARGE SCALE GENOMIC DNA]</scope>
    <source>
        <strain evidence="2 3">XY-J91</strain>
    </source>
</reference>
<keyword evidence="3" id="KW-1185">Reference proteome</keyword>
<dbReference type="EMBL" id="SPSB01000001">
    <property type="protein sequence ID" value="TFV97211.1"/>
    <property type="molecule type" value="Genomic_DNA"/>
</dbReference>
<dbReference type="OrthoDB" id="9815829at2"/>
<dbReference type="InterPro" id="IPR029044">
    <property type="entry name" value="Nucleotide-diphossugar_trans"/>
</dbReference>
<organism evidence="2 3">
    <name type="scientific">Algoriphagus kandeliae</name>
    <dbReference type="NCBI Taxonomy" id="2562278"/>
    <lineage>
        <taxon>Bacteria</taxon>
        <taxon>Pseudomonadati</taxon>
        <taxon>Bacteroidota</taxon>
        <taxon>Cytophagia</taxon>
        <taxon>Cytophagales</taxon>
        <taxon>Cyclobacteriaceae</taxon>
        <taxon>Algoriphagus</taxon>
    </lineage>
</organism>
<dbReference type="InterPro" id="IPR001173">
    <property type="entry name" value="Glyco_trans_2-like"/>
</dbReference>
<comment type="caution">
    <text evidence="2">The sequence shown here is derived from an EMBL/GenBank/DDBJ whole genome shotgun (WGS) entry which is preliminary data.</text>
</comment>
<name>A0A4Y9QXN0_9BACT</name>
<accession>A0A4Y9QXN0</accession>
<dbReference type="Proteomes" id="UP000297647">
    <property type="component" value="Unassembled WGS sequence"/>
</dbReference>
<evidence type="ECO:0000259" key="1">
    <source>
        <dbReference type="Pfam" id="PF00535"/>
    </source>
</evidence>
<protein>
    <submittedName>
        <fullName evidence="2">Glycosyltransferase family 2 protein</fullName>
    </submittedName>
</protein>
<dbReference type="Gene3D" id="3.90.550.10">
    <property type="entry name" value="Spore Coat Polysaccharide Biosynthesis Protein SpsA, Chain A"/>
    <property type="match status" value="1"/>
</dbReference>
<dbReference type="AlphaFoldDB" id="A0A4Y9QXN0"/>
<dbReference type="GO" id="GO:0016758">
    <property type="term" value="F:hexosyltransferase activity"/>
    <property type="evidence" value="ECO:0007669"/>
    <property type="project" value="UniProtKB-ARBA"/>
</dbReference>
<evidence type="ECO:0000313" key="2">
    <source>
        <dbReference type="EMBL" id="TFV97211.1"/>
    </source>
</evidence>
<dbReference type="RefSeq" id="WP_135069385.1">
    <property type="nucleotide sequence ID" value="NZ_SPSB01000001.1"/>
</dbReference>
<dbReference type="Pfam" id="PF00535">
    <property type="entry name" value="Glycos_transf_2"/>
    <property type="match status" value="1"/>
</dbReference>
<evidence type="ECO:0000313" key="3">
    <source>
        <dbReference type="Proteomes" id="UP000297647"/>
    </source>
</evidence>
<sequence length="310" mass="36248">MKLVSIIIPHYNSSGFLEETLESVFNQTYTNIEIIVVDDDSDSKEWNKLKELQDKWNELILYKRPSFLIKGANSCRNFGLSVAKGYFINFVDSDDILMPDKIEKQVQYFESNPNLGMVVCKTQYFRDRKCNLKSILQKVNFEKNSDYLKLYLSKNAVWCTNSALIKRTSIGEIKFKEGQIDAHEWLFFIFLMLQGIKINGLNDILVLKRIHQDSIGRLNIINKLPSLIESREIIYLKLKNINNTDSVIYTDLVIKDINSLLKTIAKKGQYKLFFKSLKTYHLTLTQKIRAVFIYFIFVIFKKGDTFKIIK</sequence>
<dbReference type="PANTHER" id="PTHR22916">
    <property type="entry name" value="GLYCOSYLTRANSFERASE"/>
    <property type="match status" value="1"/>
</dbReference>
<dbReference type="CDD" id="cd00761">
    <property type="entry name" value="Glyco_tranf_GTA_type"/>
    <property type="match status" value="1"/>
</dbReference>
<keyword evidence="2" id="KW-0808">Transferase</keyword>
<dbReference type="PANTHER" id="PTHR22916:SF3">
    <property type="entry name" value="UDP-GLCNAC:BETAGAL BETA-1,3-N-ACETYLGLUCOSAMINYLTRANSFERASE-LIKE PROTEIN 1"/>
    <property type="match status" value="1"/>
</dbReference>
<feature type="domain" description="Glycosyltransferase 2-like" evidence="1">
    <location>
        <begin position="5"/>
        <end position="136"/>
    </location>
</feature>
<dbReference type="SUPFAM" id="SSF53448">
    <property type="entry name" value="Nucleotide-diphospho-sugar transferases"/>
    <property type="match status" value="1"/>
</dbReference>